<gene>
    <name evidence="1" type="ORF">EH31_03405</name>
</gene>
<proteinExistence type="predicted"/>
<dbReference type="EMBL" id="JMIW01000001">
    <property type="protein sequence ID" value="KEO91732.1"/>
    <property type="molecule type" value="Genomic_DNA"/>
</dbReference>
<name>A0A074N1E8_ERYLO</name>
<keyword evidence="2" id="KW-1185">Reference proteome</keyword>
<dbReference type="InterPro" id="IPR007709">
    <property type="entry name" value="N-FG_amidohydro"/>
</dbReference>
<dbReference type="eggNOG" id="COG3741">
    <property type="taxonomic scope" value="Bacteria"/>
</dbReference>
<dbReference type="SUPFAM" id="SSF53187">
    <property type="entry name" value="Zn-dependent exopeptidases"/>
    <property type="match status" value="1"/>
</dbReference>
<evidence type="ECO:0000313" key="1">
    <source>
        <dbReference type="EMBL" id="KEO91732.1"/>
    </source>
</evidence>
<dbReference type="Pfam" id="PF05013">
    <property type="entry name" value="FGase"/>
    <property type="match status" value="1"/>
</dbReference>
<keyword evidence="1" id="KW-0378">Hydrolase</keyword>
<accession>A0A074N1E8</accession>
<dbReference type="AlphaFoldDB" id="A0A074N1E8"/>
<protein>
    <submittedName>
        <fullName evidence="1">N-formylglutamate amidohydrolase</fullName>
    </submittedName>
</protein>
<comment type="caution">
    <text evidence="1">The sequence shown here is derived from an EMBL/GenBank/DDBJ whole genome shotgun (WGS) entry which is preliminary data.</text>
</comment>
<dbReference type="STRING" id="1044.EH31_03405"/>
<evidence type="ECO:0000313" key="2">
    <source>
        <dbReference type="Proteomes" id="UP000027647"/>
    </source>
</evidence>
<dbReference type="Gene3D" id="3.40.630.40">
    <property type="entry name" value="Zn-dependent exopeptidases"/>
    <property type="match status" value="1"/>
</dbReference>
<dbReference type="GO" id="GO:0016787">
    <property type="term" value="F:hydrolase activity"/>
    <property type="evidence" value="ECO:0007669"/>
    <property type="project" value="UniProtKB-KW"/>
</dbReference>
<sequence length="325" mass="35015">MHKDLVTSKGGSVAGVSLGEGGHAFVHVAPRHMPLPVLIAVPHAGRVYPAEINAQMRDPEHSQLRLEDRLIDTVGVEIARATGTGLLVAHAPRAMIDLNRAADDIDWGMVTKPKGFNKDALVDTLIGAGRPVGSGNARSRSGLGLVPRRLPGFGEIWRSKITVDEMTRRVEQIHRPYHDFLARELVRIRDAWGAALLIDLHSMPPLRRREGEGLAAKIVLGDRFGVSCDSTIANHAFRYLEHHGCVTAHNRPYSGGYVLDRHANPARGIHAIQVEVCRTTYLDSALSQTGENAGVLAQMLTGLVRVLGAETAGLGSGGQLPQAAE</sequence>
<reference evidence="1 2" key="1">
    <citation type="submission" date="2014-04" db="EMBL/GenBank/DDBJ databases">
        <title>A comprehensive comparison of genomes of Erythrobacter spp. strains.</title>
        <authorList>
            <person name="Zheng Q."/>
        </authorList>
    </citation>
    <scope>NUCLEOTIDE SEQUENCE [LARGE SCALE GENOMIC DNA]</scope>
    <source>
        <strain evidence="1 2">DSM 6997</strain>
    </source>
</reference>
<organism evidence="1 2">
    <name type="scientific">Erythrobacter longus</name>
    <dbReference type="NCBI Taxonomy" id="1044"/>
    <lineage>
        <taxon>Bacteria</taxon>
        <taxon>Pseudomonadati</taxon>
        <taxon>Pseudomonadota</taxon>
        <taxon>Alphaproteobacteria</taxon>
        <taxon>Sphingomonadales</taxon>
        <taxon>Erythrobacteraceae</taxon>
        <taxon>Erythrobacter/Porphyrobacter group</taxon>
        <taxon>Erythrobacter</taxon>
    </lineage>
</organism>
<dbReference type="Proteomes" id="UP000027647">
    <property type="component" value="Unassembled WGS sequence"/>
</dbReference>